<dbReference type="InterPro" id="IPR006597">
    <property type="entry name" value="Sel1-like"/>
</dbReference>
<proteinExistence type="predicted"/>
<organism evidence="1 2">
    <name type="scientific">Pseudoalteromonas aliena</name>
    <dbReference type="NCBI Taxonomy" id="247523"/>
    <lineage>
        <taxon>Bacteria</taxon>
        <taxon>Pseudomonadati</taxon>
        <taxon>Pseudomonadota</taxon>
        <taxon>Gammaproteobacteria</taxon>
        <taxon>Alteromonadales</taxon>
        <taxon>Pseudoalteromonadaceae</taxon>
        <taxon>Pseudoalteromonas</taxon>
    </lineage>
</organism>
<dbReference type="KEGG" id="paln:B0W48_15085"/>
<dbReference type="STRING" id="247523.B0W48_15085"/>
<accession>A0A1Q2H0U3</accession>
<dbReference type="Proteomes" id="UP000188243">
    <property type="component" value="Chromosome"/>
</dbReference>
<dbReference type="AlphaFoldDB" id="A0A1Q2H0U3"/>
<dbReference type="Gene3D" id="1.25.40.10">
    <property type="entry name" value="Tetratricopeptide repeat domain"/>
    <property type="match status" value="1"/>
</dbReference>
<dbReference type="InterPro" id="IPR011990">
    <property type="entry name" value="TPR-like_helical_dom_sf"/>
</dbReference>
<dbReference type="SMART" id="SM00671">
    <property type="entry name" value="SEL1"/>
    <property type="match status" value="2"/>
</dbReference>
<name>A0A1Q2H0U3_9GAMM</name>
<evidence type="ECO:0008006" key="3">
    <source>
        <dbReference type="Google" id="ProtNLM"/>
    </source>
</evidence>
<gene>
    <name evidence="1" type="ORF">B0W48_15085</name>
</gene>
<sequence length="154" mass="17220">MINTTPTGQNLEQQLDNILSFVTQPNDANLAPNSEDRPQSSLNKALYYLKNDQHPLAAKWMRLAAMSGDHRAQFYLGLFFVKGQGVPQSVFHAAAWLSLSSSQGHKPATAALADLRKHIETKRFKDAQCYAASLYEQIHQLQFSHLISHTSPTE</sequence>
<evidence type="ECO:0000313" key="1">
    <source>
        <dbReference type="EMBL" id="AQQ00974.1"/>
    </source>
</evidence>
<reference evidence="1 2" key="1">
    <citation type="submission" date="2017-02" db="EMBL/GenBank/DDBJ databases">
        <title>Complete genome sequence of the cold-active Pseudoalteromonas aliena strain EH1 isolated from Arctic seawater.</title>
        <authorList>
            <person name="Kim E."/>
            <person name="Heo E."/>
            <person name="Kim H."/>
            <person name="Kim D."/>
        </authorList>
    </citation>
    <scope>NUCLEOTIDE SEQUENCE [LARGE SCALE GENOMIC DNA]</scope>
    <source>
        <strain evidence="1 2">EH1</strain>
    </source>
</reference>
<protein>
    <recommendedName>
        <fullName evidence="3">Sel1 repeat family protein</fullName>
    </recommendedName>
</protein>
<dbReference type="EMBL" id="CP019628">
    <property type="protein sequence ID" value="AQQ00974.1"/>
    <property type="molecule type" value="Genomic_DNA"/>
</dbReference>
<dbReference type="RefSeq" id="WP_077537638.1">
    <property type="nucleotide sequence ID" value="NZ_CP019628.1"/>
</dbReference>
<dbReference type="SUPFAM" id="SSF81901">
    <property type="entry name" value="HCP-like"/>
    <property type="match status" value="1"/>
</dbReference>
<evidence type="ECO:0000313" key="2">
    <source>
        <dbReference type="Proteomes" id="UP000188243"/>
    </source>
</evidence>